<dbReference type="EMBL" id="JAEPQZ010000001">
    <property type="protein sequence ID" value="KAG2185771.1"/>
    <property type="molecule type" value="Genomic_DNA"/>
</dbReference>
<proteinExistence type="predicted"/>
<name>A0A8H7Q4P8_MORIS</name>
<gene>
    <name evidence="2" type="ORF">INT43_002206</name>
</gene>
<sequence>MSNIQFDNGVMILSAVDPLSNRMSVQILQLPDLPKLEPLNLMFEPKSASRKRVRPSKETRAIVERELMLVRTNSKFTEHFDTVHIPRPISTSSYESSAQTSSLGSTSSRTSRRRRSSLALVQRLFTSTPCDPEPLEVSWLDADICDSKHKPSKKFPTLKDLFSTTKRLRQSRSFTYPDQYTLSSHHTTSWWSESPALSIVN</sequence>
<evidence type="ECO:0000256" key="1">
    <source>
        <dbReference type="SAM" id="MobiDB-lite"/>
    </source>
</evidence>
<feature type="compositionally biased region" description="Low complexity" evidence="1">
    <location>
        <begin position="91"/>
        <end position="109"/>
    </location>
</feature>
<reference evidence="2" key="1">
    <citation type="submission" date="2020-12" db="EMBL/GenBank/DDBJ databases">
        <title>Metabolic potential, ecology and presence of endohyphal bacteria is reflected in genomic diversity of Mucoromycotina.</title>
        <authorList>
            <person name="Muszewska A."/>
            <person name="Okrasinska A."/>
            <person name="Steczkiewicz K."/>
            <person name="Drgas O."/>
            <person name="Orlowska M."/>
            <person name="Perlinska-Lenart U."/>
            <person name="Aleksandrzak-Piekarczyk T."/>
            <person name="Szatraj K."/>
            <person name="Zielenkiewicz U."/>
            <person name="Pilsyk S."/>
            <person name="Malc E."/>
            <person name="Mieczkowski P."/>
            <person name="Kruszewska J.S."/>
            <person name="Biernat P."/>
            <person name="Pawlowska J."/>
        </authorList>
    </citation>
    <scope>NUCLEOTIDE SEQUENCE</scope>
    <source>
        <strain evidence="2">WA0000067209</strain>
    </source>
</reference>
<comment type="caution">
    <text evidence="2">The sequence shown here is derived from an EMBL/GenBank/DDBJ whole genome shotgun (WGS) entry which is preliminary data.</text>
</comment>
<feature type="region of interest" description="Disordered" evidence="1">
    <location>
        <begin position="91"/>
        <end position="114"/>
    </location>
</feature>
<accession>A0A8H7Q4P8</accession>
<evidence type="ECO:0000313" key="2">
    <source>
        <dbReference type="EMBL" id="KAG2185771.1"/>
    </source>
</evidence>
<dbReference type="AlphaFoldDB" id="A0A8H7Q4P8"/>
<evidence type="ECO:0000313" key="3">
    <source>
        <dbReference type="Proteomes" id="UP000654370"/>
    </source>
</evidence>
<dbReference type="Proteomes" id="UP000654370">
    <property type="component" value="Unassembled WGS sequence"/>
</dbReference>
<dbReference type="OrthoDB" id="2226574at2759"/>
<protein>
    <submittedName>
        <fullName evidence="2">Uncharacterized protein</fullName>
    </submittedName>
</protein>
<keyword evidence="3" id="KW-1185">Reference proteome</keyword>
<organism evidence="2 3">
    <name type="scientific">Mortierella isabellina</name>
    <name type="common">Filamentous fungus</name>
    <name type="synonym">Umbelopsis isabellina</name>
    <dbReference type="NCBI Taxonomy" id="91625"/>
    <lineage>
        <taxon>Eukaryota</taxon>
        <taxon>Fungi</taxon>
        <taxon>Fungi incertae sedis</taxon>
        <taxon>Mucoromycota</taxon>
        <taxon>Mucoromycotina</taxon>
        <taxon>Umbelopsidomycetes</taxon>
        <taxon>Umbelopsidales</taxon>
        <taxon>Umbelopsidaceae</taxon>
        <taxon>Umbelopsis</taxon>
    </lineage>
</organism>